<comment type="caution">
    <text evidence="7">The sequence shown here is derived from an EMBL/GenBank/DDBJ whole genome shotgun (WGS) entry which is preliminary data.</text>
</comment>
<dbReference type="GO" id="GO:0004784">
    <property type="term" value="F:superoxide dismutase activity"/>
    <property type="evidence" value="ECO:0007669"/>
    <property type="project" value="UniProtKB-EC"/>
</dbReference>
<dbReference type="Gene3D" id="3.55.40.20">
    <property type="entry name" value="Iron/manganese superoxide dismutase, C-terminal domain"/>
    <property type="match status" value="1"/>
</dbReference>
<dbReference type="Proteomes" id="UP000178413">
    <property type="component" value="Unassembled WGS sequence"/>
</dbReference>
<dbReference type="InterPro" id="IPR050265">
    <property type="entry name" value="Fe/Mn_Superoxide_Dismutase"/>
</dbReference>
<dbReference type="EMBL" id="MHRM01000002">
    <property type="protein sequence ID" value="OHA24579.1"/>
    <property type="molecule type" value="Genomic_DNA"/>
</dbReference>
<proteinExistence type="inferred from homology"/>
<reference evidence="7 8" key="1">
    <citation type="journal article" date="2016" name="Nat. Commun.">
        <title>Thousands of microbial genomes shed light on interconnected biogeochemical processes in an aquifer system.</title>
        <authorList>
            <person name="Anantharaman K."/>
            <person name="Brown C.T."/>
            <person name="Hug L.A."/>
            <person name="Sharon I."/>
            <person name="Castelle C.J."/>
            <person name="Probst A.J."/>
            <person name="Thomas B.C."/>
            <person name="Singh A."/>
            <person name="Wilkins M.J."/>
            <person name="Karaoz U."/>
            <person name="Brodie E.L."/>
            <person name="Williams K.H."/>
            <person name="Hubbard S.S."/>
            <person name="Banfield J.F."/>
        </authorList>
    </citation>
    <scope>NUCLEOTIDE SEQUENCE [LARGE SCALE GENOMIC DNA]</scope>
</reference>
<evidence type="ECO:0000259" key="6">
    <source>
        <dbReference type="Pfam" id="PF02777"/>
    </source>
</evidence>
<protein>
    <recommendedName>
        <fullName evidence="2">superoxide dismutase</fullName>
        <ecNumber evidence="2">1.15.1.1</ecNumber>
    </recommendedName>
</protein>
<evidence type="ECO:0000313" key="8">
    <source>
        <dbReference type="Proteomes" id="UP000178413"/>
    </source>
</evidence>
<dbReference type="PIRSF" id="PIRSF000349">
    <property type="entry name" value="SODismutase"/>
    <property type="match status" value="1"/>
</dbReference>
<feature type="domain" description="Manganese/iron superoxide dismutase C-terminal" evidence="6">
    <location>
        <begin position="98"/>
        <end position="199"/>
    </location>
</feature>
<dbReference type="GO" id="GO:0046872">
    <property type="term" value="F:metal ion binding"/>
    <property type="evidence" value="ECO:0007669"/>
    <property type="project" value="UniProtKB-KW"/>
</dbReference>
<evidence type="ECO:0000313" key="7">
    <source>
        <dbReference type="EMBL" id="OHA24579.1"/>
    </source>
</evidence>
<gene>
    <name evidence="7" type="ORF">A3D50_01920</name>
</gene>
<organism evidence="7 8">
    <name type="scientific">Candidatus Taylorbacteria bacterium RIFCSPHIGHO2_02_FULL_44_12</name>
    <dbReference type="NCBI Taxonomy" id="1802308"/>
    <lineage>
        <taxon>Bacteria</taxon>
        <taxon>Candidatus Tayloriibacteriota</taxon>
    </lineage>
</organism>
<dbReference type="STRING" id="1802308.A3D50_01920"/>
<accession>A0A1G2MMZ4</accession>
<feature type="binding site" evidence="5">
    <location>
        <position position="25"/>
    </location>
    <ligand>
        <name>Mn(2+)</name>
        <dbReference type="ChEBI" id="CHEBI:29035"/>
    </ligand>
</feature>
<keyword evidence="4" id="KW-0560">Oxidoreductase</keyword>
<evidence type="ECO:0000256" key="1">
    <source>
        <dbReference type="ARBA" id="ARBA00008714"/>
    </source>
</evidence>
<sequence>MKKFEEKKYDIPELKGISKKTIEEHLKLYSGYVKHSNLILEKIAELKKEADPSSPLGPGNAYALGEINRRFGFEYNGMRNHEVYFDSLQDGAKPLGEKSQLKKKIAETWGSFETWLAEFKAIALTRGIGWAMLYYDHQEGRLLTAWIDEQHLGQLQDCLLLLGLDMWEHSYVADYQPSGKKNYVDDFFANLNWDTVSARITKA</sequence>
<dbReference type="AlphaFoldDB" id="A0A1G2MMZ4"/>
<feature type="binding site" evidence="5">
    <location>
        <position position="165"/>
    </location>
    <ligand>
        <name>Mn(2+)</name>
        <dbReference type="ChEBI" id="CHEBI:29035"/>
    </ligand>
</feature>
<comment type="similarity">
    <text evidence="1">Belongs to the iron/manganese superoxide dismutase family.</text>
</comment>
<dbReference type="InterPro" id="IPR019832">
    <property type="entry name" value="Mn/Fe_SOD_C"/>
</dbReference>
<name>A0A1G2MMZ4_9BACT</name>
<dbReference type="Pfam" id="PF02777">
    <property type="entry name" value="Sod_Fe_C"/>
    <property type="match status" value="1"/>
</dbReference>
<dbReference type="SUPFAM" id="SSF54719">
    <property type="entry name" value="Fe,Mn superoxide dismutase (SOD), C-terminal domain"/>
    <property type="match status" value="1"/>
</dbReference>
<dbReference type="InterPro" id="IPR001189">
    <property type="entry name" value="Mn/Fe_SOD"/>
</dbReference>
<dbReference type="SUPFAM" id="SSF46609">
    <property type="entry name" value="Fe,Mn superoxide dismutase (SOD), N-terminal domain"/>
    <property type="match status" value="1"/>
</dbReference>
<dbReference type="InterPro" id="IPR036314">
    <property type="entry name" value="SOD_C_sf"/>
</dbReference>
<evidence type="ECO:0000256" key="5">
    <source>
        <dbReference type="PIRSR" id="PIRSR000349-1"/>
    </source>
</evidence>
<evidence type="ECO:0000256" key="4">
    <source>
        <dbReference type="ARBA" id="ARBA00023002"/>
    </source>
</evidence>
<dbReference type="PANTHER" id="PTHR11404">
    <property type="entry name" value="SUPEROXIDE DISMUTASE 2"/>
    <property type="match status" value="1"/>
</dbReference>
<evidence type="ECO:0000256" key="2">
    <source>
        <dbReference type="ARBA" id="ARBA00012682"/>
    </source>
</evidence>
<dbReference type="InterPro" id="IPR036324">
    <property type="entry name" value="Mn/Fe_SOD_N_sf"/>
</dbReference>
<feature type="binding site" evidence="5">
    <location>
        <position position="169"/>
    </location>
    <ligand>
        <name>Mn(2+)</name>
        <dbReference type="ChEBI" id="CHEBI:29035"/>
    </ligand>
</feature>
<dbReference type="EC" id="1.15.1.1" evidence="2"/>
<feature type="binding site" evidence="5">
    <location>
        <position position="81"/>
    </location>
    <ligand>
        <name>Mn(2+)</name>
        <dbReference type="ChEBI" id="CHEBI:29035"/>
    </ligand>
</feature>
<dbReference type="PANTHER" id="PTHR11404:SF6">
    <property type="entry name" value="SUPEROXIDE DISMUTASE [MN], MITOCHONDRIAL"/>
    <property type="match status" value="1"/>
</dbReference>
<evidence type="ECO:0000256" key="3">
    <source>
        <dbReference type="ARBA" id="ARBA00022723"/>
    </source>
</evidence>
<keyword evidence="3 5" id="KW-0479">Metal-binding</keyword>